<accession>A0A0K1PLC0</accession>
<dbReference type="InterPro" id="IPR029058">
    <property type="entry name" value="AB_hydrolase_fold"/>
</dbReference>
<organism evidence="1 2">
    <name type="scientific">Labilithrix luteola</name>
    <dbReference type="NCBI Taxonomy" id="1391654"/>
    <lineage>
        <taxon>Bacteria</taxon>
        <taxon>Pseudomonadati</taxon>
        <taxon>Myxococcota</taxon>
        <taxon>Polyangia</taxon>
        <taxon>Polyangiales</taxon>
        <taxon>Labilitrichaceae</taxon>
        <taxon>Labilithrix</taxon>
    </lineage>
</organism>
<dbReference type="SUPFAM" id="SSF53474">
    <property type="entry name" value="alpha/beta-Hydrolases"/>
    <property type="match status" value="1"/>
</dbReference>
<dbReference type="EMBL" id="CP012333">
    <property type="protein sequence ID" value="AKU93914.1"/>
    <property type="molecule type" value="Genomic_DNA"/>
</dbReference>
<protein>
    <submittedName>
        <fullName evidence="1">Putative esterase</fullName>
    </submittedName>
</protein>
<dbReference type="PANTHER" id="PTHR48098:SF6">
    <property type="entry name" value="FERRI-BACILLIBACTIN ESTERASE BESA"/>
    <property type="match status" value="1"/>
</dbReference>
<evidence type="ECO:0000313" key="1">
    <source>
        <dbReference type="EMBL" id="AKU93914.1"/>
    </source>
</evidence>
<dbReference type="Proteomes" id="UP000064967">
    <property type="component" value="Chromosome"/>
</dbReference>
<keyword evidence="2" id="KW-1185">Reference proteome</keyword>
<sequence length="418" mass="45019">MSLRTMLDFFGRVVVRPNVDLTAAEATIDFEMHAPAGEIVVMAVLDRGHDFISAMFGGGADGNLQGRSEKAQTITVGRPTAVDVALSRIHHAPPPGEQCQGERFRLETVTAPKVAGSMGNPTTRRLCVHLPPSYDAEPSRRYPVLYAFAGLMGSDTSGTILDVMKATDTIGSGAREAIVVGVDVRTNYGSSYLENTALAGDFDSFVSSDVVAQIDRTYRTLASPDKRGVVGQSTGGFNVVSLGLRHSDVFQTIVASSPDGLDFGEWLLEPDGKHVRPRWLAWMRVEDQAGPPGQMTSYAADWSPEPGGHHGLAWPADLTTGVVVPETWARWKRHSPTTLLADPTILANAKARLAGRILLAAGRNDEADLFAPTQRFSDALRRAGIDHTFAPDDGGHFIPPARMTTMVDFALRSLSSKK</sequence>
<dbReference type="Pfam" id="PF00756">
    <property type="entry name" value="Esterase"/>
    <property type="match status" value="1"/>
</dbReference>
<dbReference type="STRING" id="1391654.AKJ09_00578"/>
<dbReference type="Gene3D" id="3.40.50.1820">
    <property type="entry name" value="alpha/beta hydrolase"/>
    <property type="match status" value="1"/>
</dbReference>
<dbReference type="InterPro" id="IPR000801">
    <property type="entry name" value="Esterase-like"/>
</dbReference>
<dbReference type="KEGG" id="llu:AKJ09_00578"/>
<name>A0A0K1PLC0_9BACT</name>
<evidence type="ECO:0000313" key="2">
    <source>
        <dbReference type="Proteomes" id="UP000064967"/>
    </source>
</evidence>
<dbReference type="RefSeq" id="WP_205633575.1">
    <property type="nucleotide sequence ID" value="NZ_CP012333.1"/>
</dbReference>
<proteinExistence type="predicted"/>
<gene>
    <name evidence="1" type="ORF">AKJ09_00578</name>
</gene>
<dbReference type="InterPro" id="IPR050583">
    <property type="entry name" value="Mycobacterial_A85_antigen"/>
</dbReference>
<reference evidence="1 2" key="1">
    <citation type="submission" date="2015-08" db="EMBL/GenBank/DDBJ databases">
        <authorList>
            <person name="Babu N.S."/>
            <person name="Beckwith C.J."/>
            <person name="Beseler K.G."/>
            <person name="Brison A."/>
            <person name="Carone J.V."/>
            <person name="Caskin T.P."/>
            <person name="Diamond M."/>
            <person name="Durham M.E."/>
            <person name="Foxe J.M."/>
            <person name="Go M."/>
            <person name="Henderson B.A."/>
            <person name="Jones I.B."/>
            <person name="McGettigan J.A."/>
            <person name="Micheletti S.J."/>
            <person name="Nasrallah M.E."/>
            <person name="Ortiz D."/>
            <person name="Piller C.R."/>
            <person name="Privatt S.R."/>
            <person name="Schneider S.L."/>
            <person name="Sharp S."/>
            <person name="Smith T.C."/>
            <person name="Stanton J.D."/>
            <person name="Ullery H.E."/>
            <person name="Wilson R.J."/>
            <person name="Serrano M.G."/>
            <person name="Buck G."/>
            <person name="Lee V."/>
            <person name="Wang Y."/>
            <person name="Carvalho R."/>
            <person name="Voegtly L."/>
            <person name="Shi R."/>
            <person name="Duckworth R."/>
            <person name="Johnson A."/>
            <person name="Loviza R."/>
            <person name="Walstead R."/>
            <person name="Shah Z."/>
            <person name="Kiflezghi M."/>
            <person name="Wade K."/>
            <person name="Ball S.L."/>
            <person name="Bradley K.W."/>
            <person name="Asai D.J."/>
            <person name="Bowman C.A."/>
            <person name="Russell D.A."/>
            <person name="Pope W.H."/>
            <person name="Jacobs-Sera D."/>
            <person name="Hendrix R.W."/>
            <person name="Hatfull G.F."/>
        </authorList>
    </citation>
    <scope>NUCLEOTIDE SEQUENCE [LARGE SCALE GENOMIC DNA]</scope>
    <source>
        <strain evidence="1 2">DSM 27648</strain>
    </source>
</reference>
<dbReference type="PANTHER" id="PTHR48098">
    <property type="entry name" value="ENTEROCHELIN ESTERASE-RELATED"/>
    <property type="match status" value="1"/>
</dbReference>
<dbReference type="AlphaFoldDB" id="A0A0K1PLC0"/>